<evidence type="ECO:0000313" key="4">
    <source>
        <dbReference type="EMBL" id="GJJ09044.1"/>
    </source>
</evidence>
<feature type="transmembrane region" description="Helical" evidence="3">
    <location>
        <begin position="127"/>
        <end position="147"/>
    </location>
</feature>
<feature type="transmembrane region" description="Helical" evidence="3">
    <location>
        <begin position="159"/>
        <end position="181"/>
    </location>
</feature>
<comment type="subcellular location">
    <subcellularLocation>
        <location evidence="1">Membrane</location>
        <topology evidence="1">Multi-pass membrane protein</topology>
    </subcellularLocation>
</comment>
<dbReference type="InterPro" id="IPR036259">
    <property type="entry name" value="MFS_trans_sf"/>
</dbReference>
<organism evidence="4 5">
    <name type="scientific">Clathrus columnatus</name>
    <dbReference type="NCBI Taxonomy" id="1419009"/>
    <lineage>
        <taxon>Eukaryota</taxon>
        <taxon>Fungi</taxon>
        <taxon>Dikarya</taxon>
        <taxon>Basidiomycota</taxon>
        <taxon>Agaricomycotina</taxon>
        <taxon>Agaricomycetes</taxon>
        <taxon>Phallomycetidae</taxon>
        <taxon>Phallales</taxon>
        <taxon>Clathraceae</taxon>
        <taxon>Clathrus</taxon>
    </lineage>
</organism>
<evidence type="ECO:0000256" key="1">
    <source>
        <dbReference type="ARBA" id="ARBA00004141"/>
    </source>
</evidence>
<dbReference type="AlphaFoldDB" id="A0AAV5A302"/>
<evidence type="ECO:0000256" key="3">
    <source>
        <dbReference type="SAM" id="Phobius"/>
    </source>
</evidence>
<proteinExistence type="inferred from homology"/>
<evidence type="ECO:0000313" key="5">
    <source>
        <dbReference type="Proteomes" id="UP001050691"/>
    </source>
</evidence>
<comment type="caution">
    <text evidence="4">The sequence shown here is derived from an EMBL/GenBank/DDBJ whole genome shotgun (WGS) entry which is preliminary data.</text>
</comment>
<feature type="transmembrane region" description="Helical" evidence="3">
    <location>
        <begin position="339"/>
        <end position="355"/>
    </location>
</feature>
<feature type="transmembrane region" description="Helical" evidence="3">
    <location>
        <begin position="283"/>
        <end position="303"/>
    </location>
</feature>
<feature type="transmembrane region" description="Helical" evidence="3">
    <location>
        <begin position="187"/>
        <end position="207"/>
    </location>
</feature>
<dbReference type="PANTHER" id="PTHR11360">
    <property type="entry name" value="MONOCARBOXYLATE TRANSPORTER"/>
    <property type="match status" value="1"/>
</dbReference>
<feature type="transmembrane region" description="Helical" evidence="3">
    <location>
        <begin position="92"/>
        <end position="115"/>
    </location>
</feature>
<evidence type="ECO:0000256" key="2">
    <source>
        <dbReference type="ARBA" id="ARBA00006727"/>
    </source>
</evidence>
<accession>A0AAV5A302</accession>
<dbReference type="GO" id="GO:0016020">
    <property type="term" value="C:membrane"/>
    <property type="evidence" value="ECO:0007669"/>
    <property type="project" value="UniProtKB-SubCell"/>
</dbReference>
<dbReference type="GO" id="GO:0022857">
    <property type="term" value="F:transmembrane transporter activity"/>
    <property type="evidence" value="ECO:0007669"/>
    <property type="project" value="InterPro"/>
</dbReference>
<dbReference type="InterPro" id="IPR050327">
    <property type="entry name" value="Proton-linked_MCT"/>
</dbReference>
<dbReference type="EMBL" id="BPWL01000004">
    <property type="protein sequence ID" value="GJJ09044.1"/>
    <property type="molecule type" value="Genomic_DNA"/>
</dbReference>
<gene>
    <name evidence="4" type="ORF">Clacol_003266</name>
</gene>
<dbReference type="SUPFAM" id="SSF103473">
    <property type="entry name" value="MFS general substrate transporter"/>
    <property type="match status" value="1"/>
</dbReference>
<dbReference type="Proteomes" id="UP001050691">
    <property type="component" value="Unassembled WGS sequence"/>
</dbReference>
<keyword evidence="3" id="KW-0812">Transmembrane</keyword>
<feature type="transmembrane region" description="Helical" evidence="3">
    <location>
        <begin position="219"/>
        <end position="241"/>
    </location>
</feature>
<feature type="transmembrane region" description="Helical" evidence="3">
    <location>
        <begin position="409"/>
        <end position="430"/>
    </location>
</feature>
<dbReference type="Pfam" id="PF07690">
    <property type="entry name" value="MFS_1"/>
    <property type="match status" value="1"/>
</dbReference>
<sequence length="435" mass="47420">MWADVTLQKLVDAHSSVALFNYNYTTELSHDMSERIEMSSLRLQIRQETLGPVSDIYITPVASYPATDFYNEKAEIEVLPPPSLPEGGTQGWMNVVGGWIGSVQLFLMFALSFPVGKLLDDGYFRTLLFLGGILAVISQFAFCLVQAHKYYQVFLAQGVCGGLAAGLLFLPVTSVVTQYFYVKRSLAFGTVLLGSFLGGIVQPIAVNKLFSFRRGSNEFLMAAICLGVIYVVLLGLANLLLKPRIQQPLPKEPALPQTTFIKDFFTDDFYLQLFSAVKGIDSAVVDSVLVILNASAALGCFLFSIPAAYYGCLRVLVPCSFILGILTLGMLLLRDNANVIIFAILYGFFSGGYISQINQMPLAFSQDDRGPGIRSGFWMLTVSGAVLVGAPVLGALLESPQFLWERPVVTSAVLMFIGSFLLLASGVLLAKKRSP</sequence>
<keyword evidence="5" id="KW-1185">Reference proteome</keyword>
<comment type="similarity">
    <text evidence="2">Belongs to the major facilitator superfamily. Monocarboxylate porter (TC 2.A.1.13) family.</text>
</comment>
<keyword evidence="3" id="KW-0472">Membrane</keyword>
<feature type="transmembrane region" description="Helical" evidence="3">
    <location>
        <begin position="315"/>
        <end position="333"/>
    </location>
</feature>
<name>A0AAV5A302_9AGAM</name>
<dbReference type="Gene3D" id="1.20.1250.20">
    <property type="entry name" value="MFS general substrate transporter like domains"/>
    <property type="match status" value="2"/>
</dbReference>
<dbReference type="InterPro" id="IPR011701">
    <property type="entry name" value="MFS"/>
</dbReference>
<keyword evidence="3" id="KW-1133">Transmembrane helix</keyword>
<dbReference type="PANTHER" id="PTHR11360:SF234">
    <property type="entry name" value="MFS-TYPE TRANSPORTER DBAD-RELATED"/>
    <property type="match status" value="1"/>
</dbReference>
<feature type="transmembrane region" description="Helical" evidence="3">
    <location>
        <begin position="376"/>
        <end position="397"/>
    </location>
</feature>
<protein>
    <submittedName>
        <fullName evidence="4">Uncharacterized protein</fullName>
    </submittedName>
</protein>
<reference evidence="4" key="1">
    <citation type="submission" date="2021-10" db="EMBL/GenBank/DDBJ databases">
        <title>De novo Genome Assembly of Clathrus columnatus (Basidiomycota, Fungi) Using Illumina and Nanopore Sequence Data.</title>
        <authorList>
            <person name="Ogiso-Tanaka E."/>
            <person name="Itagaki H."/>
            <person name="Hosoya T."/>
            <person name="Hosaka K."/>
        </authorList>
    </citation>
    <scope>NUCLEOTIDE SEQUENCE</scope>
    <source>
        <strain evidence="4">MO-923</strain>
    </source>
</reference>